<evidence type="ECO:0000259" key="4">
    <source>
        <dbReference type="PROSITE" id="PS50158"/>
    </source>
</evidence>
<reference evidence="5 6" key="1">
    <citation type="submission" date="2024-06" db="EMBL/GenBank/DDBJ databases">
        <authorList>
            <person name="Pan Q."/>
            <person name="Wen M."/>
            <person name="Jouanno E."/>
            <person name="Zahm M."/>
            <person name="Klopp C."/>
            <person name="Cabau C."/>
            <person name="Louis A."/>
            <person name="Berthelot C."/>
            <person name="Parey E."/>
            <person name="Roest Crollius H."/>
            <person name="Montfort J."/>
            <person name="Robinson-Rechavi M."/>
            <person name="Bouchez O."/>
            <person name="Lampietro C."/>
            <person name="Lopez Roques C."/>
            <person name="Donnadieu C."/>
            <person name="Postlethwait J."/>
            <person name="Bobe J."/>
            <person name="Verreycken H."/>
            <person name="Guiguen Y."/>
        </authorList>
    </citation>
    <scope>NUCLEOTIDE SEQUENCE [LARGE SCALE GENOMIC DNA]</scope>
    <source>
        <strain evidence="5">Up_M1</strain>
        <tissue evidence="5">Testis</tissue>
    </source>
</reference>
<sequence>MLAGLDYNHHVHRQARRKADGTIQYGKVYNKKSRKWNLYSVKVEKDYSYIVDLQNAIVRQRLSSEGMPRRRTRRPDDPRQHGVLSGVPAPTTEELLQIQVSLGIEPVTKPKVRYSCTHNGSFILTCFVDKGDRVKFNWIRHDCSSKKNLSTGPVLFLGSHMLENLTCVATNEISEERTSSALHTCRGYYSTVAAFGLYAFVLLTLTMASWDFKKSQKTKETGFPSRCHSSDPVDYGPGGISTTCNLQGYAFIRLDNRLRERRQEKAMRTTGPTTRNTLEPVHQVPTGMVTQSGNSGLSPARPAREEPMQLDRAKLSSTERFRRIQAGECLYCGKLGHFLSTCPVRPKGGARQ</sequence>
<evidence type="ECO:0000256" key="3">
    <source>
        <dbReference type="SAM" id="Phobius"/>
    </source>
</evidence>
<keyword evidence="1" id="KW-0863">Zinc-finger</keyword>
<dbReference type="SUPFAM" id="SSF48726">
    <property type="entry name" value="Immunoglobulin"/>
    <property type="match status" value="1"/>
</dbReference>
<evidence type="ECO:0000256" key="1">
    <source>
        <dbReference type="PROSITE-ProRule" id="PRU00047"/>
    </source>
</evidence>
<keyword evidence="3" id="KW-0472">Membrane</keyword>
<evidence type="ECO:0000313" key="5">
    <source>
        <dbReference type="EMBL" id="KAL0993870.1"/>
    </source>
</evidence>
<keyword evidence="1" id="KW-0479">Metal-binding</keyword>
<dbReference type="AlphaFoldDB" id="A0ABD0X4H0"/>
<dbReference type="Gene3D" id="4.10.60.10">
    <property type="entry name" value="Zinc finger, CCHC-type"/>
    <property type="match status" value="1"/>
</dbReference>
<dbReference type="PROSITE" id="PS50158">
    <property type="entry name" value="ZF_CCHC"/>
    <property type="match status" value="1"/>
</dbReference>
<feature type="domain" description="CCHC-type" evidence="4">
    <location>
        <begin position="329"/>
        <end position="343"/>
    </location>
</feature>
<dbReference type="Proteomes" id="UP001557470">
    <property type="component" value="Unassembled WGS sequence"/>
</dbReference>
<feature type="compositionally biased region" description="Polar residues" evidence="2">
    <location>
        <begin position="288"/>
        <end position="297"/>
    </location>
</feature>
<dbReference type="Gene3D" id="2.60.40.10">
    <property type="entry name" value="Immunoglobulins"/>
    <property type="match status" value="1"/>
</dbReference>
<keyword evidence="1" id="KW-0862">Zinc</keyword>
<accession>A0ABD0X4H0</accession>
<dbReference type="InterPro" id="IPR036179">
    <property type="entry name" value="Ig-like_dom_sf"/>
</dbReference>
<feature type="region of interest" description="Disordered" evidence="2">
    <location>
        <begin position="62"/>
        <end position="86"/>
    </location>
</feature>
<dbReference type="InterPro" id="IPR036875">
    <property type="entry name" value="Znf_CCHC_sf"/>
</dbReference>
<keyword evidence="3" id="KW-1133">Transmembrane helix</keyword>
<gene>
    <name evidence="5" type="ORF">UPYG_G00114960</name>
</gene>
<protein>
    <recommendedName>
        <fullName evidence="4">CCHC-type domain-containing protein</fullName>
    </recommendedName>
</protein>
<dbReference type="InterPro" id="IPR013783">
    <property type="entry name" value="Ig-like_fold"/>
</dbReference>
<dbReference type="SUPFAM" id="SSF57756">
    <property type="entry name" value="Retrovirus zinc finger-like domains"/>
    <property type="match status" value="1"/>
</dbReference>
<evidence type="ECO:0000256" key="2">
    <source>
        <dbReference type="SAM" id="MobiDB-lite"/>
    </source>
</evidence>
<keyword evidence="6" id="KW-1185">Reference proteome</keyword>
<feature type="region of interest" description="Disordered" evidence="2">
    <location>
        <begin position="286"/>
        <end position="307"/>
    </location>
</feature>
<evidence type="ECO:0000313" key="6">
    <source>
        <dbReference type="Proteomes" id="UP001557470"/>
    </source>
</evidence>
<proteinExistence type="predicted"/>
<name>A0ABD0X4H0_UMBPY</name>
<comment type="caution">
    <text evidence="5">The sequence shown here is derived from an EMBL/GenBank/DDBJ whole genome shotgun (WGS) entry which is preliminary data.</text>
</comment>
<feature type="transmembrane region" description="Helical" evidence="3">
    <location>
        <begin position="187"/>
        <end position="210"/>
    </location>
</feature>
<organism evidence="5 6">
    <name type="scientific">Umbra pygmaea</name>
    <name type="common">Eastern mudminnow</name>
    <dbReference type="NCBI Taxonomy" id="75934"/>
    <lineage>
        <taxon>Eukaryota</taxon>
        <taxon>Metazoa</taxon>
        <taxon>Chordata</taxon>
        <taxon>Craniata</taxon>
        <taxon>Vertebrata</taxon>
        <taxon>Euteleostomi</taxon>
        <taxon>Actinopterygii</taxon>
        <taxon>Neopterygii</taxon>
        <taxon>Teleostei</taxon>
        <taxon>Protacanthopterygii</taxon>
        <taxon>Esociformes</taxon>
        <taxon>Umbridae</taxon>
        <taxon>Umbra</taxon>
    </lineage>
</organism>
<dbReference type="GO" id="GO:0008270">
    <property type="term" value="F:zinc ion binding"/>
    <property type="evidence" value="ECO:0007669"/>
    <property type="project" value="UniProtKB-KW"/>
</dbReference>
<keyword evidence="3" id="KW-0812">Transmembrane</keyword>
<dbReference type="InterPro" id="IPR001878">
    <property type="entry name" value="Znf_CCHC"/>
</dbReference>
<dbReference type="EMBL" id="JAGEUA010000003">
    <property type="protein sequence ID" value="KAL0993870.1"/>
    <property type="molecule type" value="Genomic_DNA"/>
</dbReference>